<dbReference type="InterPro" id="IPR003587">
    <property type="entry name" value="Hint_dom_N"/>
</dbReference>
<dbReference type="EMBL" id="LZLC01000253">
    <property type="protein sequence ID" value="OBJ36090.1"/>
    <property type="molecule type" value="Genomic_DNA"/>
</dbReference>
<gene>
    <name evidence="2" type="ORF">A5630_08410</name>
</gene>
<dbReference type="SUPFAM" id="SSF51294">
    <property type="entry name" value="Hedgehog/intein (Hint) domain"/>
    <property type="match status" value="1"/>
</dbReference>
<dbReference type="InterPro" id="IPR030934">
    <property type="entry name" value="Intein_C"/>
</dbReference>
<accession>A0A1A3GJU9</accession>
<comment type="caution">
    <text evidence="2">The sequence shown here is derived from an EMBL/GenBank/DDBJ whole genome shotgun (WGS) entry which is preliminary data.</text>
</comment>
<feature type="domain" description="Hint" evidence="1">
    <location>
        <begin position="54"/>
        <end position="174"/>
    </location>
</feature>
<protein>
    <recommendedName>
        <fullName evidence="1">Hint domain-containing protein</fullName>
    </recommendedName>
</protein>
<name>A0A1A3GJU9_MYCMU</name>
<dbReference type="Gene3D" id="2.170.16.10">
    <property type="entry name" value="Hedgehog/Intein (Hint) domain"/>
    <property type="match status" value="1"/>
</dbReference>
<dbReference type="AlphaFoldDB" id="A0A1A3GJU9"/>
<proteinExistence type="predicted"/>
<organism evidence="2 3">
    <name type="scientific">Mycolicibacterium mucogenicum</name>
    <name type="common">Mycobacterium mucogenicum</name>
    <dbReference type="NCBI Taxonomy" id="56689"/>
    <lineage>
        <taxon>Bacteria</taxon>
        <taxon>Bacillati</taxon>
        <taxon>Actinomycetota</taxon>
        <taxon>Actinomycetes</taxon>
        <taxon>Mycobacteriales</taxon>
        <taxon>Mycobacteriaceae</taxon>
        <taxon>Mycolicibacterium</taxon>
    </lineage>
</organism>
<dbReference type="Pfam" id="PF07591">
    <property type="entry name" value="PT-HINT"/>
    <property type="match status" value="1"/>
</dbReference>
<dbReference type="STRING" id="56689.GCA_001291445_00966"/>
<evidence type="ECO:0000313" key="3">
    <source>
        <dbReference type="Proteomes" id="UP000093898"/>
    </source>
</evidence>
<sequence>MVTIVLSICGILWLASMDRPRSEEHAGAPRVSDAPVTALEAPTSPLTQRVPCAGQSFSPDTLVLMADGSKRPIAELKAGDRVWSVAPETGHRSSELVEAVLVDHDTDLLDLTITNPADVSSVVHTTAKHPFYSTGRAPSEVSGLAATTGAPSRPAAEWVDAKDLRSGDRLTTPFHDSVAHVAGSTPVFGSADMWDLTVANTHAFFVATLTAAVLVHNCPAR</sequence>
<evidence type="ECO:0000259" key="1">
    <source>
        <dbReference type="SMART" id="SM00306"/>
    </source>
</evidence>
<evidence type="ECO:0000313" key="2">
    <source>
        <dbReference type="EMBL" id="OBJ36090.1"/>
    </source>
</evidence>
<dbReference type="SMART" id="SM00306">
    <property type="entry name" value="HintN"/>
    <property type="match status" value="1"/>
</dbReference>
<reference evidence="2 3" key="1">
    <citation type="submission" date="2016-06" db="EMBL/GenBank/DDBJ databases">
        <authorList>
            <person name="Kjaerup R.B."/>
            <person name="Dalgaard T.S."/>
            <person name="Juul-Madsen H.R."/>
        </authorList>
    </citation>
    <scope>NUCLEOTIDE SEQUENCE [LARGE SCALE GENOMIC DNA]</scope>
    <source>
        <strain evidence="2 3">1127319.6</strain>
    </source>
</reference>
<dbReference type="InterPro" id="IPR036844">
    <property type="entry name" value="Hint_dom_sf"/>
</dbReference>
<dbReference type="CDD" id="cd00081">
    <property type="entry name" value="Hint"/>
    <property type="match status" value="1"/>
</dbReference>
<dbReference type="Proteomes" id="UP000093898">
    <property type="component" value="Unassembled WGS sequence"/>
</dbReference>
<dbReference type="PROSITE" id="PS50818">
    <property type="entry name" value="INTEIN_C_TER"/>
    <property type="match status" value="1"/>
</dbReference>
<dbReference type="NCBIfam" id="TIGR01443">
    <property type="entry name" value="intein_Cterm"/>
    <property type="match status" value="1"/>
</dbReference>